<feature type="binding site" evidence="5">
    <location>
        <position position="107"/>
    </location>
    <ligand>
        <name>substrate</name>
    </ligand>
</feature>
<dbReference type="PRINTS" id="PR00069">
    <property type="entry name" value="ALDKETRDTASE"/>
</dbReference>
<accession>A0A2N6UEA4</accession>
<dbReference type="SUPFAM" id="SSF51430">
    <property type="entry name" value="NAD(P)-linked oxidoreductase"/>
    <property type="match status" value="1"/>
</dbReference>
<dbReference type="GO" id="GO:0016616">
    <property type="term" value="F:oxidoreductase activity, acting on the CH-OH group of donors, NAD or NADP as acceptor"/>
    <property type="evidence" value="ECO:0007669"/>
    <property type="project" value="UniProtKB-ARBA"/>
</dbReference>
<dbReference type="InterPro" id="IPR018170">
    <property type="entry name" value="Aldo/ket_reductase_CS"/>
</dbReference>
<feature type="site" description="Lowers pKa of active site Tyr" evidence="6">
    <location>
        <position position="74"/>
    </location>
</feature>
<keyword evidence="10" id="KW-1185">Reference proteome</keyword>
<evidence type="ECO:0000256" key="2">
    <source>
        <dbReference type="ARBA" id="ARBA00022857"/>
    </source>
</evidence>
<evidence type="ECO:0000256" key="1">
    <source>
        <dbReference type="ARBA" id="ARBA00007905"/>
    </source>
</evidence>
<name>A0A2N6UEA4_9LACT</name>
<feature type="compositionally biased region" description="Basic and acidic residues" evidence="7">
    <location>
        <begin position="268"/>
        <end position="279"/>
    </location>
</feature>
<evidence type="ECO:0000256" key="7">
    <source>
        <dbReference type="SAM" id="MobiDB-lite"/>
    </source>
</evidence>
<evidence type="ECO:0000256" key="4">
    <source>
        <dbReference type="PIRSR" id="PIRSR000097-1"/>
    </source>
</evidence>
<evidence type="ECO:0000313" key="9">
    <source>
        <dbReference type="EMBL" id="PMC79865.1"/>
    </source>
</evidence>
<proteinExistence type="inferred from homology"/>
<evidence type="ECO:0000313" key="10">
    <source>
        <dbReference type="Proteomes" id="UP000235701"/>
    </source>
</evidence>
<organism evidence="9 10">
    <name type="scientific">Aerococcus viridans</name>
    <dbReference type="NCBI Taxonomy" id="1377"/>
    <lineage>
        <taxon>Bacteria</taxon>
        <taxon>Bacillati</taxon>
        <taxon>Bacillota</taxon>
        <taxon>Bacilli</taxon>
        <taxon>Lactobacillales</taxon>
        <taxon>Aerococcaceae</taxon>
        <taxon>Aerococcus</taxon>
    </lineage>
</organism>
<dbReference type="FunFam" id="3.20.20.100:FF:000015">
    <property type="entry name" value="Oxidoreductase, aldo/keto reductase family"/>
    <property type="match status" value="1"/>
</dbReference>
<keyword evidence="3" id="KW-0560">Oxidoreductase</keyword>
<dbReference type="Gene3D" id="3.20.20.100">
    <property type="entry name" value="NADP-dependent oxidoreductase domain"/>
    <property type="match status" value="1"/>
</dbReference>
<gene>
    <name evidence="9" type="ORF">CJ191_04430</name>
</gene>
<dbReference type="PIRSF" id="PIRSF000097">
    <property type="entry name" value="AKR"/>
    <property type="match status" value="1"/>
</dbReference>
<dbReference type="PROSITE" id="PS00063">
    <property type="entry name" value="ALDOKETO_REDUCTASE_3"/>
    <property type="match status" value="1"/>
</dbReference>
<keyword evidence="2" id="KW-0521">NADP</keyword>
<dbReference type="PROSITE" id="PS00062">
    <property type="entry name" value="ALDOKETO_REDUCTASE_2"/>
    <property type="match status" value="1"/>
</dbReference>
<feature type="active site" description="Proton donor" evidence="4">
    <location>
        <position position="49"/>
    </location>
</feature>
<dbReference type="Proteomes" id="UP000235701">
    <property type="component" value="Unassembled WGS sequence"/>
</dbReference>
<sequence length="279" mass="31945">MENIRLYNGVDMPQLGFGVFLIKDYSECERSVVDALASGYRSIDTAQFYQNEEAVGSGLAKSDVPREEIFLTTKIWPSDYGEEKTYDAVLGSLNRLGTDYLDLVLLHQPFGDYFGAWRALGKHYRQGIIRAIGISNFYPGRYQDFVHFVDIKPMVNQVETHIFYQQEELQRVMAPYGTVLEAWGPLAQGNHDFFNHAEIKAIGDKYGKSNSQIGLRFLLQSGYVVIPKTTHKKRMDENFNIFDFELSKDDMAKLKALDTGQPNQPPHWDPERVKQILSK</sequence>
<dbReference type="PANTHER" id="PTHR43827">
    <property type="entry name" value="2,5-DIKETO-D-GLUCONIC ACID REDUCTASE"/>
    <property type="match status" value="1"/>
</dbReference>
<dbReference type="InterPro" id="IPR023210">
    <property type="entry name" value="NADP_OxRdtase_dom"/>
</dbReference>
<evidence type="ECO:0000256" key="3">
    <source>
        <dbReference type="ARBA" id="ARBA00023002"/>
    </source>
</evidence>
<evidence type="ECO:0000256" key="5">
    <source>
        <dbReference type="PIRSR" id="PIRSR000097-2"/>
    </source>
</evidence>
<dbReference type="Pfam" id="PF00248">
    <property type="entry name" value="Aldo_ket_red"/>
    <property type="match status" value="1"/>
</dbReference>
<evidence type="ECO:0000256" key="6">
    <source>
        <dbReference type="PIRSR" id="PIRSR000097-3"/>
    </source>
</evidence>
<feature type="domain" description="NADP-dependent oxidoreductase" evidence="8">
    <location>
        <begin position="24"/>
        <end position="258"/>
    </location>
</feature>
<dbReference type="InterPro" id="IPR020471">
    <property type="entry name" value="AKR"/>
</dbReference>
<dbReference type="CDD" id="cd19133">
    <property type="entry name" value="AKR_AKR5F1"/>
    <property type="match status" value="1"/>
</dbReference>
<dbReference type="OrthoDB" id="9804790at2"/>
<comment type="caution">
    <text evidence="9">The sequence shown here is derived from an EMBL/GenBank/DDBJ whole genome shotgun (WGS) entry which is preliminary data.</text>
</comment>
<dbReference type="AlphaFoldDB" id="A0A2N6UEA4"/>
<comment type="similarity">
    <text evidence="1">Belongs to the aldo/keto reductase family.</text>
</comment>
<dbReference type="PANTHER" id="PTHR43827:SF3">
    <property type="entry name" value="NADP-DEPENDENT OXIDOREDUCTASE DOMAIN-CONTAINING PROTEIN"/>
    <property type="match status" value="1"/>
</dbReference>
<dbReference type="PROSITE" id="PS00798">
    <property type="entry name" value="ALDOKETO_REDUCTASE_1"/>
    <property type="match status" value="1"/>
</dbReference>
<feature type="region of interest" description="Disordered" evidence="7">
    <location>
        <begin position="257"/>
        <end position="279"/>
    </location>
</feature>
<evidence type="ECO:0000259" key="8">
    <source>
        <dbReference type="Pfam" id="PF00248"/>
    </source>
</evidence>
<dbReference type="InterPro" id="IPR036812">
    <property type="entry name" value="NAD(P)_OxRdtase_dom_sf"/>
</dbReference>
<dbReference type="EMBL" id="PNHQ01000008">
    <property type="protein sequence ID" value="PMC79865.1"/>
    <property type="molecule type" value="Genomic_DNA"/>
</dbReference>
<protein>
    <submittedName>
        <fullName evidence="9">2,5-diketo-D-gluconic acid reductase</fullName>
    </submittedName>
</protein>
<reference evidence="9 10" key="1">
    <citation type="submission" date="2017-09" db="EMBL/GenBank/DDBJ databases">
        <title>Bacterial strain isolated from the female urinary microbiota.</title>
        <authorList>
            <person name="Thomas-White K."/>
            <person name="Kumar N."/>
            <person name="Forster S."/>
            <person name="Putonti C."/>
            <person name="Lawley T."/>
            <person name="Wolfe A.J."/>
        </authorList>
    </citation>
    <scope>NUCLEOTIDE SEQUENCE [LARGE SCALE GENOMIC DNA]</scope>
    <source>
        <strain evidence="9 10">UMB0240</strain>
    </source>
</reference>
<dbReference type="RefSeq" id="WP_102199096.1">
    <property type="nucleotide sequence ID" value="NZ_PNHQ01000008.1"/>
</dbReference>